<dbReference type="PANTHER" id="PTHR47627:SF1">
    <property type="entry name" value="RUBREDOXIN-1-RELATED"/>
    <property type="match status" value="1"/>
</dbReference>
<evidence type="ECO:0000256" key="2">
    <source>
        <dbReference type="ARBA" id="ARBA00022448"/>
    </source>
</evidence>
<evidence type="ECO:0000313" key="9">
    <source>
        <dbReference type="Proteomes" id="UP000605676"/>
    </source>
</evidence>
<keyword evidence="2" id="KW-0813">Transport</keyword>
<evidence type="ECO:0000256" key="3">
    <source>
        <dbReference type="ARBA" id="ARBA00022723"/>
    </source>
</evidence>
<evidence type="ECO:0000259" key="7">
    <source>
        <dbReference type="PROSITE" id="PS50903"/>
    </source>
</evidence>
<dbReference type="NCBIfam" id="NF045768">
    <property type="entry name" value="RubredRD"/>
    <property type="match status" value="1"/>
</dbReference>
<dbReference type="PROSITE" id="PS50903">
    <property type="entry name" value="RUBREDOXIN_LIKE"/>
    <property type="match status" value="1"/>
</dbReference>
<dbReference type="SUPFAM" id="SSF57802">
    <property type="entry name" value="Rubredoxin-like"/>
    <property type="match status" value="1"/>
</dbReference>
<evidence type="ECO:0000256" key="5">
    <source>
        <dbReference type="ARBA" id="ARBA00023004"/>
    </source>
</evidence>
<comment type="similarity">
    <text evidence="6">Belongs to the rubredoxin family.</text>
</comment>
<dbReference type="InterPro" id="IPR024935">
    <property type="entry name" value="Rubredoxin_dom"/>
</dbReference>
<accession>A0ABS1HGN7</accession>
<dbReference type="PANTHER" id="PTHR47627">
    <property type="entry name" value="RUBREDOXIN"/>
    <property type="match status" value="1"/>
</dbReference>
<evidence type="ECO:0000256" key="1">
    <source>
        <dbReference type="ARBA" id="ARBA00001965"/>
    </source>
</evidence>
<keyword evidence="3 6" id="KW-0479">Metal-binding</keyword>
<comment type="cofactor">
    <cofactor evidence="1 6">
        <name>Fe(3+)</name>
        <dbReference type="ChEBI" id="CHEBI:29034"/>
    </cofactor>
</comment>
<dbReference type="InterPro" id="IPR018527">
    <property type="entry name" value="Rubredoxin_Fe_BS"/>
</dbReference>
<reference evidence="8 9" key="1">
    <citation type="submission" date="2021-01" db="EMBL/GenBank/DDBJ databases">
        <title>Carboxyliciviraga sp.nov., isolated from coastal sediments.</title>
        <authorList>
            <person name="Lu D."/>
            <person name="Zhang T."/>
        </authorList>
    </citation>
    <scope>NUCLEOTIDE SEQUENCE [LARGE SCALE GENOMIC DNA]</scope>
    <source>
        <strain evidence="8 9">N1Y132</strain>
    </source>
</reference>
<dbReference type="PRINTS" id="PR00163">
    <property type="entry name" value="RUBREDOXIN"/>
</dbReference>
<dbReference type="CDD" id="cd00730">
    <property type="entry name" value="rubredoxin"/>
    <property type="match status" value="1"/>
</dbReference>
<feature type="domain" description="Rubredoxin-like" evidence="7">
    <location>
        <begin position="64"/>
        <end position="115"/>
    </location>
</feature>
<dbReference type="InterPro" id="IPR050526">
    <property type="entry name" value="Rubredoxin_ET"/>
</dbReference>
<dbReference type="PROSITE" id="PS00202">
    <property type="entry name" value="RUBREDOXIN"/>
    <property type="match status" value="1"/>
</dbReference>
<evidence type="ECO:0000313" key="8">
    <source>
        <dbReference type="EMBL" id="MBK3516822.1"/>
    </source>
</evidence>
<keyword evidence="5 6" id="KW-0408">Iron</keyword>
<evidence type="ECO:0000256" key="4">
    <source>
        <dbReference type="ARBA" id="ARBA00022982"/>
    </source>
</evidence>
<gene>
    <name evidence="8" type="ORF">JIV24_05680</name>
</gene>
<sequence>MVDVGSHILFIAGIVDNDILFKNEKPLTYAYYHEIKKGLAPKNAPTYIDEAKFKSTDNKTQSTLQKYKCLACGYIYDPEVGDPENNIPPGTAFDDLPDDWTCPTCGSPKEMFEPI</sequence>
<proteinExistence type="inferred from homology"/>
<keyword evidence="4 6" id="KW-0249">Electron transport</keyword>
<dbReference type="EMBL" id="JAENRR010000009">
    <property type="protein sequence ID" value="MBK3516822.1"/>
    <property type="molecule type" value="Genomic_DNA"/>
</dbReference>
<organism evidence="8 9">
    <name type="scientific">Carboxylicivirga marina</name>
    <dbReference type="NCBI Taxonomy" id="2800988"/>
    <lineage>
        <taxon>Bacteria</taxon>
        <taxon>Pseudomonadati</taxon>
        <taxon>Bacteroidota</taxon>
        <taxon>Bacteroidia</taxon>
        <taxon>Marinilabiliales</taxon>
        <taxon>Marinilabiliaceae</taxon>
        <taxon>Carboxylicivirga</taxon>
    </lineage>
</organism>
<dbReference type="InterPro" id="IPR024934">
    <property type="entry name" value="Rubredoxin-like_dom"/>
</dbReference>
<keyword evidence="9" id="KW-1185">Reference proteome</keyword>
<name>A0ABS1HGN7_9BACT</name>
<dbReference type="Gene3D" id="2.20.28.10">
    <property type="match status" value="1"/>
</dbReference>
<comment type="caution">
    <text evidence="8">The sequence shown here is derived from an EMBL/GenBank/DDBJ whole genome shotgun (WGS) entry which is preliminary data.</text>
</comment>
<dbReference type="Proteomes" id="UP000605676">
    <property type="component" value="Unassembled WGS sequence"/>
</dbReference>
<evidence type="ECO:0000256" key="6">
    <source>
        <dbReference type="RuleBase" id="RU003820"/>
    </source>
</evidence>
<protein>
    <recommendedName>
        <fullName evidence="6">Rubredoxin</fullName>
    </recommendedName>
</protein>
<dbReference type="Pfam" id="PF00301">
    <property type="entry name" value="Rubredoxin"/>
    <property type="match status" value="1"/>
</dbReference>